<dbReference type="SUPFAM" id="SSF82199">
    <property type="entry name" value="SET domain"/>
    <property type="match status" value="1"/>
</dbReference>
<evidence type="ECO:0000313" key="3">
    <source>
        <dbReference type="EMBL" id="KAK3390710.1"/>
    </source>
</evidence>
<protein>
    <recommendedName>
        <fullName evidence="2">SET domain-containing protein</fullName>
    </recommendedName>
</protein>
<dbReference type="PANTHER" id="PTHR47332:SF6">
    <property type="entry name" value="SET DOMAIN-CONTAINING PROTEIN"/>
    <property type="match status" value="1"/>
</dbReference>
<dbReference type="InterPro" id="IPR001214">
    <property type="entry name" value="SET_dom"/>
</dbReference>
<dbReference type="AlphaFoldDB" id="A0AAE0NZX9"/>
<reference evidence="3" key="1">
    <citation type="journal article" date="2023" name="Mol. Phylogenet. Evol.">
        <title>Genome-scale phylogeny and comparative genomics of the fungal order Sordariales.</title>
        <authorList>
            <person name="Hensen N."/>
            <person name="Bonometti L."/>
            <person name="Westerberg I."/>
            <person name="Brannstrom I.O."/>
            <person name="Guillou S."/>
            <person name="Cros-Aarteil S."/>
            <person name="Calhoun S."/>
            <person name="Haridas S."/>
            <person name="Kuo A."/>
            <person name="Mondo S."/>
            <person name="Pangilinan J."/>
            <person name="Riley R."/>
            <person name="LaButti K."/>
            <person name="Andreopoulos B."/>
            <person name="Lipzen A."/>
            <person name="Chen C."/>
            <person name="Yan M."/>
            <person name="Daum C."/>
            <person name="Ng V."/>
            <person name="Clum A."/>
            <person name="Steindorff A."/>
            <person name="Ohm R.A."/>
            <person name="Martin F."/>
            <person name="Silar P."/>
            <person name="Natvig D.O."/>
            <person name="Lalanne C."/>
            <person name="Gautier V."/>
            <person name="Ament-Velasquez S.L."/>
            <person name="Kruys A."/>
            <person name="Hutchinson M.I."/>
            <person name="Powell A.J."/>
            <person name="Barry K."/>
            <person name="Miller A.N."/>
            <person name="Grigoriev I.V."/>
            <person name="Debuchy R."/>
            <person name="Gladieux P."/>
            <person name="Hiltunen Thoren M."/>
            <person name="Johannesson H."/>
        </authorList>
    </citation>
    <scope>NUCLEOTIDE SEQUENCE</scope>
    <source>
        <strain evidence="3">CBS 232.78</strain>
    </source>
</reference>
<dbReference type="Gene3D" id="2.170.270.10">
    <property type="entry name" value="SET domain"/>
    <property type="match status" value="1"/>
</dbReference>
<reference evidence="3" key="2">
    <citation type="submission" date="2023-06" db="EMBL/GenBank/DDBJ databases">
        <authorList>
            <consortium name="Lawrence Berkeley National Laboratory"/>
            <person name="Haridas S."/>
            <person name="Hensen N."/>
            <person name="Bonometti L."/>
            <person name="Westerberg I."/>
            <person name="Brannstrom I.O."/>
            <person name="Guillou S."/>
            <person name="Cros-Aarteil S."/>
            <person name="Calhoun S."/>
            <person name="Kuo A."/>
            <person name="Mondo S."/>
            <person name="Pangilinan J."/>
            <person name="Riley R."/>
            <person name="LaButti K."/>
            <person name="Andreopoulos B."/>
            <person name="Lipzen A."/>
            <person name="Chen C."/>
            <person name="Yanf M."/>
            <person name="Daum C."/>
            <person name="Ng V."/>
            <person name="Clum A."/>
            <person name="Steindorff A."/>
            <person name="Ohm R."/>
            <person name="Martin F."/>
            <person name="Silar P."/>
            <person name="Natvig D."/>
            <person name="Lalanne C."/>
            <person name="Gautier V."/>
            <person name="Ament-velasquez S.L."/>
            <person name="Kruys A."/>
            <person name="Hutchinson M.I."/>
            <person name="Powell A.J."/>
            <person name="Barry K."/>
            <person name="Miller A.N."/>
            <person name="Grigoriev I.V."/>
            <person name="Debuchy R."/>
            <person name="Gladieux P."/>
            <person name="Thoren M.H."/>
            <person name="Johannesson H."/>
        </authorList>
    </citation>
    <scope>NUCLEOTIDE SEQUENCE</scope>
    <source>
        <strain evidence="3">CBS 232.78</strain>
    </source>
</reference>
<dbReference type="InterPro" id="IPR053185">
    <property type="entry name" value="SET_domain_protein"/>
</dbReference>
<name>A0AAE0NZX9_9PEZI</name>
<feature type="signal peptide" evidence="1">
    <location>
        <begin position="1"/>
        <end position="29"/>
    </location>
</feature>
<comment type="caution">
    <text evidence="3">The sequence shown here is derived from an EMBL/GenBank/DDBJ whole genome shotgun (WGS) entry which is preliminary data.</text>
</comment>
<organism evidence="3 4">
    <name type="scientific">Podospora didyma</name>
    <dbReference type="NCBI Taxonomy" id="330526"/>
    <lineage>
        <taxon>Eukaryota</taxon>
        <taxon>Fungi</taxon>
        <taxon>Dikarya</taxon>
        <taxon>Ascomycota</taxon>
        <taxon>Pezizomycotina</taxon>
        <taxon>Sordariomycetes</taxon>
        <taxon>Sordariomycetidae</taxon>
        <taxon>Sordariales</taxon>
        <taxon>Podosporaceae</taxon>
        <taxon>Podospora</taxon>
    </lineage>
</organism>
<dbReference type="InterPro" id="IPR046341">
    <property type="entry name" value="SET_dom_sf"/>
</dbReference>
<feature type="chain" id="PRO_5042275873" description="SET domain-containing protein" evidence="1">
    <location>
        <begin position="30"/>
        <end position="430"/>
    </location>
</feature>
<sequence length="430" mass="47931">MGFNTSPFFSLSAAIASVLVVFTLPVSSSSQCPNRPGGRLQSSEWPKTCPVPGQLGIVEDPDYPTAVSWDFAPRCMVGEQKENATIPRIHCLFTAADFRNGHGISLVASTTVTSHLLGLGALEDRPDPLAAQKRAARGPAYDIVDVPGKGKGVVANRRIRRGEIIIVDFPAVLIGTHFLTDAAPHHRRRILKQAIKQLPERTRERVNGLTKREGEYEVDSILGQNSNSVVLGDGEIHVGLFTEAARINHSCRPNAYFRFSEERLTMEVGAYRQIETGEEIVMSYVPVTAKHTDRRNYLKENWGFDCKCSLCLASELDVSDSEGRRRRMTELKESVLHARREGFFQDAINMAGEWLMFSEWESLPPLESEFHDTLSELYLLNGDMVNATRHGRMALDEWVKLGSVDDDQLERSRLFLRGLSLPAAQPKVGK</sequence>
<keyword evidence="4" id="KW-1185">Reference proteome</keyword>
<dbReference type="PROSITE" id="PS50280">
    <property type="entry name" value="SET"/>
    <property type="match status" value="1"/>
</dbReference>
<dbReference type="SMART" id="SM00317">
    <property type="entry name" value="SET"/>
    <property type="match status" value="1"/>
</dbReference>
<evidence type="ECO:0000313" key="4">
    <source>
        <dbReference type="Proteomes" id="UP001285441"/>
    </source>
</evidence>
<keyword evidence="1" id="KW-0732">Signal</keyword>
<feature type="domain" description="SET" evidence="2">
    <location>
        <begin position="139"/>
        <end position="285"/>
    </location>
</feature>
<proteinExistence type="predicted"/>
<evidence type="ECO:0000259" key="2">
    <source>
        <dbReference type="PROSITE" id="PS50280"/>
    </source>
</evidence>
<dbReference type="Pfam" id="PF00856">
    <property type="entry name" value="SET"/>
    <property type="match status" value="1"/>
</dbReference>
<accession>A0AAE0NZX9</accession>
<evidence type="ECO:0000256" key="1">
    <source>
        <dbReference type="SAM" id="SignalP"/>
    </source>
</evidence>
<dbReference type="PANTHER" id="PTHR47332">
    <property type="entry name" value="SET DOMAIN-CONTAINING PROTEIN 5"/>
    <property type="match status" value="1"/>
</dbReference>
<gene>
    <name evidence="3" type="ORF">B0H63DRAFT_410660</name>
</gene>
<dbReference type="Proteomes" id="UP001285441">
    <property type="component" value="Unassembled WGS sequence"/>
</dbReference>
<dbReference type="CDD" id="cd20071">
    <property type="entry name" value="SET_SMYD"/>
    <property type="match status" value="1"/>
</dbReference>
<dbReference type="EMBL" id="JAULSW010000002">
    <property type="protein sequence ID" value="KAK3390710.1"/>
    <property type="molecule type" value="Genomic_DNA"/>
</dbReference>